<keyword evidence="1" id="KW-0812">Transmembrane</keyword>
<dbReference type="EMBL" id="JANIPJ010000018">
    <property type="protein sequence ID" value="MCR2806555.1"/>
    <property type="molecule type" value="Genomic_DNA"/>
</dbReference>
<protein>
    <submittedName>
        <fullName evidence="2">Uncharacterized protein</fullName>
    </submittedName>
</protein>
<comment type="caution">
    <text evidence="2">The sequence shown here is derived from an EMBL/GenBank/DDBJ whole genome shotgun (WGS) entry which is preliminary data.</text>
</comment>
<dbReference type="RefSeq" id="WP_257450129.1">
    <property type="nucleotide sequence ID" value="NZ_JANIPJ010000018.1"/>
</dbReference>
<evidence type="ECO:0000313" key="3">
    <source>
        <dbReference type="Proteomes" id="UP001141950"/>
    </source>
</evidence>
<feature type="transmembrane region" description="Helical" evidence="1">
    <location>
        <begin position="33"/>
        <end position="52"/>
    </location>
</feature>
<organism evidence="2 3">
    <name type="scientific">Paenibacillus soyae</name>
    <dbReference type="NCBI Taxonomy" id="2969249"/>
    <lineage>
        <taxon>Bacteria</taxon>
        <taxon>Bacillati</taxon>
        <taxon>Bacillota</taxon>
        <taxon>Bacilli</taxon>
        <taxon>Bacillales</taxon>
        <taxon>Paenibacillaceae</taxon>
        <taxon>Paenibacillus</taxon>
    </lineage>
</organism>
<dbReference type="Proteomes" id="UP001141950">
    <property type="component" value="Unassembled WGS sequence"/>
</dbReference>
<dbReference type="AlphaFoldDB" id="A0A9X2SB21"/>
<proteinExistence type="predicted"/>
<evidence type="ECO:0000313" key="2">
    <source>
        <dbReference type="EMBL" id="MCR2806555.1"/>
    </source>
</evidence>
<evidence type="ECO:0000256" key="1">
    <source>
        <dbReference type="SAM" id="Phobius"/>
    </source>
</evidence>
<reference evidence="2" key="1">
    <citation type="submission" date="2022-08" db="EMBL/GenBank/DDBJ databases">
        <title>The genomic sequence of strain Paenibacillus sp. SCIV0701.</title>
        <authorList>
            <person name="Zhao H."/>
        </authorList>
    </citation>
    <scope>NUCLEOTIDE SEQUENCE</scope>
    <source>
        <strain evidence="2">SCIV0701</strain>
    </source>
</reference>
<name>A0A9X2SB21_9BACL</name>
<gene>
    <name evidence="2" type="ORF">NQZ67_21980</name>
</gene>
<keyword evidence="1" id="KW-1133">Transmembrane helix</keyword>
<accession>A0A9X2SB21</accession>
<sequence length="55" mass="6530">MNTNTPHQNVEIEERHVQKKSDSSQVLSTLIKYTAYLLIFFGALYFLVRYVFPMF</sequence>
<keyword evidence="1" id="KW-0472">Membrane</keyword>
<keyword evidence="3" id="KW-1185">Reference proteome</keyword>